<evidence type="ECO:0000256" key="1">
    <source>
        <dbReference type="SAM" id="MobiDB-lite"/>
    </source>
</evidence>
<dbReference type="Proteomes" id="UP000289323">
    <property type="component" value="Unassembled WGS sequence"/>
</dbReference>
<feature type="compositionally biased region" description="Polar residues" evidence="1">
    <location>
        <begin position="58"/>
        <end position="70"/>
    </location>
</feature>
<gene>
    <name evidence="2" type="ORF">TT172_LOCUS1544</name>
</gene>
<feature type="region of interest" description="Disordered" evidence="1">
    <location>
        <begin position="43"/>
        <end position="92"/>
    </location>
</feature>
<dbReference type="CDD" id="cd03443">
    <property type="entry name" value="PaaI_thioesterase"/>
    <property type="match status" value="1"/>
</dbReference>
<dbReference type="PANTHER" id="PTHR47260">
    <property type="entry name" value="UPF0644 PROTEIN PB2B4.06"/>
    <property type="match status" value="1"/>
</dbReference>
<protein>
    <submittedName>
        <fullName evidence="2">29a13ddb-db0e-4aa8-8074-add266602605</fullName>
    </submittedName>
</protein>
<dbReference type="Gene3D" id="3.10.129.10">
    <property type="entry name" value="Hotdog Thioesterase"/>
    <property type="match status" value="1"/>
</dbReference>
<dbReference type="EMBL" id="OUUZ01000001">
    <property type="protein sequence ID" value="SPQ19125.1"/>
    <property type="molecule type" value="Genomic_DNA"/>
</dbReference>
<dbReference type="InterPro" id="IPR029069">
    <property type="entry name" value="HotDog_dom_sf"/>
</dbReference>
<sequence length="349" mass="37922">MVPRIQYRPLLRLAQRRGNGCSLAAQPFQSPYWLSPVPSHRIRPISTSPVRQQDPKQAVTTPEPETSAFPQSKPVDPTAPPPPSAAAKPAPKKARFTPRLLLAITCTLAGAALGSSFRLLLSPPTPPQPHTEEDAYAIRVLHEQAAQLPIVRELEADPDTWESWDAYAALTPEHRAQHISAGALAGSRGIGGFQRVWRHRHRRPAELVSVVYFGSATTGWPGVVHGGCLATLLDESCGRAAFQEWGGRPGLTACLGLEYKKVTLANGFYVVRVRVRPDEELPEHERGKRHYKCWVDASVEDAATGTVTVTAQALFVGGQGRKNGKNGMKAGGPAEEVLSGNARDTHLRF</sequence>
<evidence type="ECO:0000313" key="2">
    <source>
        <dbReference type="EMBL" id="SPQ19125.1"/>
    </source>
</evidence>
<evidence type="ECO:0000313" key="3">
    <source>
        <dbReference type="Proteomes" id="UP000289323"/>
    </source>
</evidence>
<reference evidence="2 3" key="1">
    <citation type="submission" date="2018-04" db="EMBL/GenBank/DDBJ databases">
        <authorList>
            <person name="Huttner S."/>
            <person name="Dainat J."/>
        </authorList>
    </citation>
    <scope>NUCLEOTIDE SEQUENCE [LARGE SCALE GENOMIC DNA]</scope>
</reference>
<organism evidence="2 3">
    <name type="scientific">Thermothielavioides terrestris</name>
    <dbReference type="NCBI Taxonomy" id="2587410"/>
    <lineage>
        <taxon>Eukaryota</taxon>
        <taxon>Fungi</taxon>
        <taxon>Dikarya</taxon>
        <taxon>Ascomycota</taxon>
        <taxon>Pezizomycotina</taxon>
        <taxon>Sordariomycetes</taxon>
        <taxon>Sordariomycetidae</taxon>
        <taxon>Sordariales</taxon>
        <taxon>Chaetomiaceae</taxon>
        <taxon>Thermothielavioides</taxon>
    </lineage>
</organism>
<dbReference type="SUPFAM" id="SSF54637">
    <property type="entry name" value="Thioesterase/thiol ester dehydrase-isomerase"/>
    <property type="match status" value="1"/>
</dbReference>
<accession>A0A446B9F2</accession>
<dbReference type="PANTHER" id="PTHR47260:SF1">
    <property type="entry name" value="UPF0644 PROTEIN PB2B4.06"/>
    <property type="match status" value="1"/>
</dbReference>
<proteinExistence type="predicted"/>
<name>A0A446B9F2_9PEZI</name>
<dbReference type="InterPro" id="IPR052061">
    <property type="entry name" value="PTE-AB_protein"/>
</dbReference>
<dbReference type="AlphaFoldDB" id="A0A446B9F2"/>